<gene>
    <name evidence="2" type="ORF">CLV42_10293</name>
</gene>
<dbReference type="AlphaFoldDB" id="A0A2P8GKN7"/>
<sequence>MLVCHTSCGQKQTEPHQDNINYNITDIVPSYQPYTMVRKDKKGNIWTTGEVSPNVRPLSRYDAKSLYNKIPTVTEIKSEGGMGAETDLRLTSRTAMTNS</sequence>
<evidence type="ECO:0000256" key="1">
    <source>
        <dbReference type="SAM" id="MobiDB-lite"/>
    </source>
</evidence>
<evidence type="ECO:0000313" key="3">
    <source>
        <dbReference type="Proteomes" id="UP000240978"/>
    </source>
</evidence>
<feature type="region of interest" description="Disordered" evidence="1">
    <location>
        <begin position="79"/>
        <end position="99"/>
    </location>
</feature>
<keyword evidence="3" id="KW-1185">Reference proteome</keyword>
<protein>
    <submittedName>
        <fullName evidence="2">Uncharacterized protein</fullName>
    </submittedName>
</protein>
<name>A0A2P8GKN7_9BACT</name>
<dbReference type="Proteomes" id="UP000240978">
    <property type="component" value="Unassembled WGS sequence"/>
</dbReference>
<reference evidence="2 3" key="1">
    <citation type="submission" date="2018-03" db="EMBL/GenBank/DDBJ databases">
        <title>Genomic Encyclopedia of Archaeal and Bacterial Type Strains, Phase II (KMG-II): from individual species to whole genera.</title>
        <authorList>
            <person name="Goeker M."/>
        </authorList>
    </citation>
    <scope>NUCLEOTIDE SEQUENCE [LARGE SCALE GENOMIC DNA]</scope>
    <source>
        <strain evidence="2 3">DSM 18107</strain>
    </source>
</reference>
<organism evidence="2 3">
    <name type="scientific">Chitinophaga ginsengisoli</name>
    <dbReference type="NCBI Taxonomy" id="363837"/>
    <lineage>
        <taxon>Bacteria</taxon>
        <taxon>Pseudomonadati</taxon>
        <taxon>Bacteroidota</taxon>
        <taxon>Chitinophagia</taxon>
        <taxon>Chitinophagales</taxon>
        <taxon>Chitinophagaceae</taxon>
        <taxon>Chitinophaga</taxon>
    </lineage>
</organism>
<comment type="caution">
    <text evidence="2">The sequence shown here is derived from an EMBL/GenBank/DDBJ whole genome shotgun (WGS) entry which is preliminary data.</text>
</comment>
<feature type="compositionally biased region" description="Polar residues" evidence="1">
    <location>
        <begin position="89"/>
        <end position="99"/>
    </location>
</feature>
<proteinExistence type="predicted"/>
<evidence type="ECO:0000313" key="2">
    <source>
        <dbReference type="EMBL" id="PSL34522.1"/>
    </source>
</evidence>
<dbReference type="EMBL" id="PYGK01000002">
    <property type="protein sequence ID" value="PSL34522.1"/>
    <property type="molecule type" value="Genomic_DNA"/>
</dbReference>
<accession>A0A2P8GKN7</accession>